<evidence type="ECO:0000259" key="4">
    <source>
        <dbReference type="Pfam" id="PF00501"/>
    </source>
</evidence>
<keyword evidence="6" id="KW-1185">Reference proteome</keyword>
<keyword evidence="1" id="KW-0547">Nucleotide-binding</keyword>
<dbReference type="AlphaFoldDB" id="A0A9P6PSS2"/>
<proteinExistence type="predicted"/>
<dbReference type="PANTHER" id="PTHR43272:SF33">
    <property type="entry name" value="AMP-BINDING DOMAIN-CONTAINING PROTEIN-RELATED"/>
    <property type="match status" value="1"/>
</dbReference>
<feature type="compositionally biased region" description="Polar residues" evidence="3">
    <location>
        <begin position="1"/>
        <end position="26"/>
    </location>
</feature>
<evidence type="ECO:0000256" key="3">
    <source>
        <dbReference type="SAM" id="MobiDB-lite"/>
    </source>
</evidence>
<keyword evidence="2" id="KW-0067">ATP-binding</keyword>
<dbReference type="OrthoDB" id="1700726at2759"/>
<dbReference type="GO" id="GO:0005783">
    <property type="term" value="C:endoplasmic reticulum"/>
    <property type="evidence" value="ECO:0007669"/>
    <property type="project" value="TreeGrafter"/>
</dbReference>
<accession>A0A9P6PSS2</accession>
<reference evidence="5" key="1">
    <citation type="journal article" date="2020" name="Fungal Divers.">
        <title>Resolving the Mortierellaceae phylogeny through synthesis of multi-gene phylogenetics and phylogenomics.</title>
        <authorList>
            <person name="Vandepol N."/>
            <person name="Liber J."/>
            <person name="Desiro A."/>
            <person name="Na H."/>
            <person name="Kennedy M."/>
            <person name="Barry K."/>
            <person name="Grigoriev I.V."/>
            <person name="Miller A.N."/>
            <person name="O'Donnell K."/>
            <person name="Stajich J.E."/>
            <person name="Bonito G."/>
        </authorList>
    </citation>
    <scope>NUCLEOTIDE SEQUENCE</scope>
    <source>
        <strain evidence="5">BC1065</strain>
    </source>
</reference>
<dbReference type="EMBL" id="JAAAJB010000705">
    <property type="protein sequence ID" value="KAG0251934.1"/>
    <property type="molecule type" value="Genomic_DNA"/>
</dbReference>
<evidence type="ECO:0000313" key="5">
    <source>
        <dbReference type="EMBL" id="KAG0251934.1"/>
    </source>
</evidence>
<evidence type="ECO:0000256" key="1">
    <source>
        <dbReference type="ARBA" id="ARBA00022741"/>
    </source>
</evidence>
<sequence>MSSSFDYQNQSVELPNSRRPGQTGLSMSRDEPFLGSRAYDPATKTYGGYTWQTYSEVVDRITRFGSGLLHIRESIFAETAGQQQEGPPARQWTLGIWAINRPEWTIAGEACSAYGLVSVGLYSTLGPDAVEYCLNHSECAIAVASADLVPHLIRNKEKLPLLKAIICMDSLKGGPAVPGMVSPGPVLRDWAKDKGLALYDWDEVEALGVTHPRPHAPAKPEDLYTICYTSGTTGTPKGAMVTHRNLIAVLAQADSVTPLYQHDTTISFLPLPHIFGRLVELFLFSTGGRIGYGCGDTLLLLDDLAQLQPTFLPAVPRLLNRVYAKVQQATVLAPGLLGMLARRGLATKLANLEAGLGNRHGFWDFLLFSKVRKALGGRVRLVLTGSAPITAEVLAFLRVAFCCEVIEGFGQTEGAGAGTNTEAGEVTAGHVGAPAACNELKLIDVPELNYLSTDKPHPRGEICLRGANVIAGYFKDTLKTNEAIDAEGWLHTSDVGQLNANGTITIIDRVKNVFKLAQGEFVAVEKIENTLATALPWIQQIFVHGDRVESSLVTIVVPEPDVFGPFAQKALRALLVAADDDDDNGAAGHAREGRQAEVTALLDQLENKDNNKGWGRVYQHPAVRKAVVAELDRVGRAGGLKGFEIPKNVYLESEAFSVDNGRLTPTFKIKRQPVVEEYRRVLTELYEEKSTKI</sequence>
<protein>
    <recommendedName>
        <fullName evidence="4">AMP-dependent synthetase/ligase domain-containing protein</fullName>
    </recommendedName>
</protein>
<comment type="caution">
    <text evidence="5">The sequence shown here is derived from an EMBL/GenBank/DDBJ whole genome shotgun (WGS) entry which is preliminary data.</text>
</comment>
<dbReference type="PANTHER" id="PTHR43272">
    <property type="entry name" value="LONG-CHAIN-FATTY-ACID--COA LIGASE"/>
    <property type="match status" value="1"/>
</dbReference>
<dbReference type="GO" id="GO:0005524">
    <property type="term" value="F:ATP binding"/>
    <property type="evidence" value="ECO:0007669"/>
    <property type="project" value="UniProtKB-KW"/>
</dbReference>
<dbReference type="Gene3D" id="3.40.50.12780">
    <property type="entry name" value="N-terminal domain of ligase-like"/>
    <property type="match status" value="1"/>
</dbReference>
<dbReference type="GO" id="GO:0004467">
    <property type="term" value="F:long-chain fatty acid-CoA ligase activity"/>
    <property type="evidence" value="ECO:0007669"/>
    <property type="project" value="TreeGrafter"/>
</dbReference>
<dbReference type="InterPro" id="IPR000873">
    <property type="entry name" value="AMP-dep_synth/lig_dom"/>
</dbReference>
<evidence type="ECO:0000313" key="6">
    <source>
        <dbReference type="Proteomes" id="UP000807716"/>
    </source>
</evidence>
<dbReference type="InterPro" id="IPR020845">
    <property type="entry name" value="AMP-binding_CS"/>
</dbReference>
<dbReference type="Pfam" id="PF00501">
    <property type="entry name" value="AMP-binding"/>
    <property type="match status" value="1"/>
</dbReference>
<feature type="domain" description="AMP-dependent synthetase/ligase" evidence="4">
    <location>
        <begin position="46"/>
        <end position="474"/>
    </location>
</feature>
<dbReference type="InterPro" id="IPR042099">
    <property type="entry name" value="ANL_N_sf"/>
</dbReference>
<organism evidence="5 6">
    <name type="scientific">Actinomortierella ambigua</name>
    <dbReference type="NCBI Taxonomy" id="1343610"/>
    <lineage>
        <taxon>Eukaryota</taxon>
        <taxon>Fungi</taxon>
        <taxon>Fungi incertae sedis</taxon>
        <taxon>Mucoromycota</taxon>
        <taxon>Mortierellomycotina</taxon>
        <taxon>Mortierellomycetes</taxon>
        <taxon>Mortierellales</taxon>
        <taxon>Mortierellaceae</taxon>
        <taxon>Actinomortierella</taxon>
    </lineage>
</organism>
<dbReference type="SUPFAM" id="SSF56801">
    <property type="entry name" value="Acetyl-CoA synthetase-like"/>
    <property type="match status" value="1"/>
</dbReference>
<dbReference type="GO" id="GO:0016020">
    <property type="term" value="C:membrane"/>
    <property type="evidence" value="ECO:0007669"/>
    <property type="project" value="TreeGrafter"/>
</dbReference>
<feature type="region of interest" description="Disordered" evidence="3">
    <location>
        <begin position="1"/>
        <end position="32"/>
    </location>
</feature>
<name>A0A9P6PSS2_9FUNG</name>
<dbReference type="Proteomes" id="UP000807716">
    <property type="component" value="Unassembled WGS sequence"/>
</dbReference>
<evidence type="ECO:0000256" key="2">
    <source>
        <dbReference type="ARBA" id="ARBA00022840"/>
    </source>
</evidence>
<gene>
    <name evidence="5" type="ORF">DFQ27_008417</name>
</gene>
<dbReference type="PROSITE" id="PS00455">
    <property type="entry name" value="AMP_BINDING"/>
    <property type="match status" value="1"/>
</dbReference>